<dbReference type="GO" id="GO:0007059">
    <property type="term" value="P:chromosome segregation"/>
    <property type="evidence" value="ECO:0007669"/>
    <property type="project" value="UniProtKB-KW"/>
</dbReference>
<proteinExistence type="inferred from homology"/>
<dbReference type="InterPro" id="IPR011515">
    <property type="entry name" value="Shugoshin_C"/>
</dbReference>
<dbReference type="EMBL" id="JBIMZQ010000015">
    <property type="protein sequence ID" value="KAL3667159.1"/>
    <property type="molecule type" value="Genomic_DNA"/>
</dbReference>
<feature type="domain" description="Shugoshin C-terminal" evidence="4">
    <location>
        <begin position="267"/>
        <end position="284"/>
    </location>
</feature>
<comment type="similarity">
    <text evidence="1">Belongs to the shugoshin family.</text>
</comment>
<feature type="compositionally biased region" description="Polar residues" evidence="3">
    <location>
        <begin position="166"/>
        <end position="189"/>
    </location>
</feature>
<sequence length="293" mass="32749">MAQPSGTARVLSVMQELRQLRDKVCTLSEKNRALAKALTGAKQELTKARAAQSAVFSNKVTEWMESRRKPTEVQHRSIQCNLEELDEDTCASVGTTRLEPEPELEPSYSPFWGERAIRPSQSTPRVPTSAVFYKRAPAIFARTKVIGRAIEESASTEENDEDVTKTVATTDSTGNSRQYTRVNSSSERAGSQAGVKRRLRQRDTSMSYVEPKLNTKLRRGDYYGLGKRPIHRPPKPRVISGPRGAKSAIVPARFGQCSPFRGKPTTRTAKRVSYVEPKLNTKLRQGDKFTFTT</sequence>
<evidence type="ECO:0000256" key="3">
    <source>
        <dbReference type="SAM" id="MobiDB-lite"/>
    </source>
</evidence>
<comment type="caution">
    <text evidence="5">The sequence shown here is derived from an EMBL/GenBank/DDBJ whole genome shotgun (WGS) entry which is preliminary data.</text>
</comment>
<organism evidence="5 6">
    <name type="scientific">Phytophthora oleae</name>
    <dbReference type="NCBI Taxonomy" id="2107226"/>
    <lineage>
        <taxon>Eukaryota</taxon>
        <taxon>Sar</taxon>
        <taxon>Stramenopiles</taxon>
        <taxon>Oomycota</taxon>
        <taxon>Peronosporomycetes</taxon>
        <taxon>Peronosporales</taxon>
        <taxon>Peronosporaceae</taxon>
        <taxon>Phytophthora</taxon>
    </lineage>
</organism>
<keyword evidence="6" id="KW-1185">Reference proteome</keyword>
<accession>A0ABD3FQ75</accession>
<dbReference type="Pfam" id="PF07557">
    <property type="entry name" value="Shugoshin_C"/>
    <property type="match status" value="2"/>
</dbReference>
<feature type="domain" description="Shugoshin C-terminal" evidence="4">
    <location>
        <begin position="197"/>
        <end position="219"/>
    </location>
</feature>
<dbReference type="Proteomes" id="UP001632037">
    <property type="component" value="Unassembled WGS sequence"/>
</dbReference>
<evidence type="ECO:0000259" key="4">
    <source>
        <dbReference type="Pfam" id="PF07557"/>
    </source>
</evidence>
<evidence type="ECO:0000313" key="5">
    <source>
        <dbReference type="EMBL" id="KAL3667159.1"/>
    </source>
</evidence>
<keyword evidence="2" id="KW-0159">Chromosome partition</keyword>
<evidence type="ECO:0000256" key="1">
    <source>
        <dbReference type="ARBA" id="ARBA00010845"/>
    </source>
</evidence>
<name>A0ABD3FQ75_9STRA</name>
<reference evidence="5 6" key="1">
    <citation type="submission" date="2024-09" db="EMBL/GenBank/DDBJ databases">
        <title>Genome sequencing and assembly of Phytophthora oleae, isolate VK10A, causative agent of rot of olive drupes.</title>
        <authorList>
            <person name="Conti Taguali S."/>
            <person name="Riolo M."/>
            <person name="La Spada F."/>
            <person name="Cacciola S.O."/>
            <person name="Dionisio G."/>
        </authorList>
    </citation>
    <scope>NUCLEOTIDE SEQUENCE [LARGE SCALE GENOMIC DNA]</scope>
    <source>
        <strain evidence="5 6">VK10A</strain>
    </source>
</reference>
<feature type="region of interest" description="Disordered" evidence="3">
    <location>
        <begin position="152"/>
        <end position="202"/>
    </location>
</feature>
<protein>
    <recommendedName>
        <fullName evidence="4">Shugoshin C-terminal domain-containing protein</fullName>
    </recommendedName>
</protein>
<dbReference type="AlphaFoldDB" id="A0ABD3FQ75"/>
<gene>
    <name evidence="5" type="ORF">V7S43_008097</name>
</gene>
<evidence type="ECO:0000313" key="6">
    <source>
        <dbReference type="Proteomes" id="UP001632037"/>
    </source>
</evidence>
<evidence type="ECO:0000256" key="2">
    <source>
        <dbReference type="ARBA" id="ARBA00022829"/>
    </source>
</evidence>
<feature type="region of interest" description="Disordered" evidence="3">
    <location>
        <begin position="224"/>
        <end position="244"/>
    </location>
</feature>